<feature type="transmembrane region" description="Helical" evidence="1">
    <location>
        <begin position="39"/>
        <end position="71"/>
    </location>
</feature>
<feature type="transmembrane region" description="Helical" evidence="1">
    <location>
        <begin position="167"/>
        <end position="186"/>
    </location>
</feature>
<sequence length="187" mass="19458">MLWLAVTLGVAGVGALRYAWSLPRRSPVANGTGWALLGLATILAAVTDGAWGVSVAALGAMLTAFAILAVAGIRSPEKSAKASNRRVGMLPEQGEPKRIGRRVVTFLLLIVAGFAVSVGLGLAMRGLGSLLGWSESNANVLALYSVPLTWSVLVTAMLMQQTRRSQVLLLLACCIPVLPVLVSGVVQ</sequence>
<protein>
    <submittedName>
        <fullName evidence="2">Uncharacterized protein</fullName>
    </submittedName>
</protein>
<proteinExistence type="predicted"/>
<keyword evidence="1" id="KW-0472">Membrane</keyword>
<feature type="transmembrane region" description="Helical" evidence="1">
    <location>
        <begin position="103"/>
        <end position="122"/>
    </location>
</feature>
<keyword evidence="1" id="KW-0812">Transmembrane</keyword>
<feature type="transmembrane region" description="Helical" evidence="1">
    <location>
        <begin position="142"/>
        <end position="160"/>
    </location>
</feature>
<organism evidence="2 3">
    <name type="scientific">Croceibacterium selenioxidans</name>
    <dbReference type="NCBI Taxonomy" id="2838833"/>
    <lineage>
        <taxon>Bacteria</taxon>
        <taxon>Pseudomonadati</taxon>
        <taxon>Pseudomonadota</taxon>
        <taxon>Alphaproteobacteria</taxon>
        <taxon>Sphingomonadales</taxon>
        <taxon>Erythrobacteraceae</taxon>
        <taxon>Croceibacterium</taxon>
    </lineage>
</organism>
<dbReference type="RefSeq" id="WP_214534199.1">
    <property type="nucleotide sequence ID" value="NZ_JAHFVK010000001.1"/>
</dbReference>
<comment type="caution">
    <text evidence="2">The sequence shown here is derived from an EMBL/GenBank/DDBJ whole genome shotgun (WGS) entry which is preliminary data.</text>
</comment>
<evidence type="ECO:0000313" key="3">
    <source>
        <dbReference type="Proteomes" id="UP000811255"/>
    </source>
</evidence>
<accession>A0ABS5W0Y1</accession>
<keyword evidence="1" id="KW-1133">Transmembrane helix</keyword>
<evidence type="ECO:0000313" key="2">
    <source>
        <dbReference type="EMBL" id="MBT2132967.1"/>
    </source>
</evidence>
<reference evidence="2 3" key="1">
    <citation type="submission" date="2021-05" db="EMBL/GenBank/DDBJ databases">
        <title>Croceibacterium sp. LX-88 genome sequence.</title>
        <authorList>
            <person name="Luo X."/>
        </authorList>
    </citation>
    <scope>NUCLEOTIDE SEQUENCE [LARGE SCALE GENOMIC DNA]</scope>
    <source>
        <strain evidence="2 3">LX-88</strain>
    </source>
</reference>
<dbReference type="Proteomes" id="UP000811255">
    <property type="component" value="Unassembled WGS sequence"/>
</dbReference>
<keyword evidence="3" id="KW-1185">Reference proteome</keyword>
<evidence type="ECO:0000256" key="1">
    <source>
        <dbReference type="SAM" id="Phobius"/>
    </source>
</evidence>
<dbReference type="EMBL" id="JAHFVK010000001">
    <property type="protein sequence ID" value="MBT2132967.1"/>
    <property type="molecule type" value="Genomic_DNA"/>
</dbReference>
<name>A0ABS5W0Y1_9SPHN</name>
<gene>
    <name evidence="2" type="ORF">KK137_01355</name>
</gene>